<feature type="compositionally biased region" description="Basic and acidic residues" evidence="8">
    <location>
        <begin position="652"/>
        <end position="669"/>
    </location>
</feature>
<evidence type="ECO:0000256" key="3">
    <source>
        <dbReference type="ARBA" id="ARBA00022737"/>
    </source>
</evidence>
<reference evidence="10" key="1">
    <citation type="journal article" date="2020" name="Stud. Mycol.">
        <title>101 Dothideomycetes genomes: a test case for predicting lifestyles and emergence of pathogens.</title>
        <authorList>
            <person name="Haridas S."/>
            <person name="Albert R."/>
            <person name="Binder M."/>
            <person name="Bloem J."/>
            <person name="Labutti K."/>
            <person name="Salamov A."/>
            <person name="Andreopoulos B."/>
            <person name="Baker S."/>
            <person name="Barry K."/>
            <person name="Bills G."/>
            <person name="Bluhm B."/>
            <person name="Cannon C."/>
            <person name="Castanera R."/>
            <person name="Culley D."/>
            <person name="Daum C."/>
            <person name="Ezra D."/>
            <person name="Gonzalez J."/>
            <person name="Henrissat B."/>
            <person name="Kuo A."/>
            <person name="Liang C."/>
            <person name="Lipzen A."/>
            <person name="Lutzoni F."/>
            <person name="Magnuson J."/>
            <person name="Mondo S."/>
            <person name="Nolan M."/>
            <person name="Ohm R."/>
            <person name="Pangilinan J."/>
            <person name="Park H.-J."/>
            <person name="Ramirez L."/>
            <person name="Alfaro M."/>
            <person name="Sun H."/>
            <person name="Tritt A."/>
            <person name="Yoshinaga Y."/>
            <person name="Zwiers L.-H."/>
            <person name="Turgeon B."/>
            <person name="Goodwin S."/>
            <person name="Spatafora J."/>
            <person name="Crous P."/>
            <person name="Grigoriev I."/>
        </authorList>
    </citation>
    <scope>NUCLEOTIDE SEQUENCE</scope>
    <source>
        <strain evidence="10">Tuck. ex Michener</strain>
    </source>
</reference>
<dbReference type="GO" id="GO:0005730">
    <property type="term" value="C:nucleolus"/>
    <property type="evidence" value="ECO:0007669"/>
    <property type="project" value="UniProtKB-SubCell"/>
</dbReference>
<dbReference type="InterPro" id="IPR016024">
    <property type="entry name" value="ARM-type_fold"/>
</dbReference>
<feature type="domain" description="PUM-HD" evidence="9">
    <location>
        <begin position="77"/>
        <end position="439"/>
    </location>
</feature>
<dbReference type="PANTHER" id="PTHR13102:SF0">
    <property type="entry name" value="NUCLEOLAR PROTEIN 9"/>
    <property type="match status" value="1"/>
</dbReference>
<gene>
    <name evidence="10" type="ORF">EV356DRAFT_530164</name>
</gene>
<organism evidence="10 11">
    <name type="scientific">Viridothelium virens</name>
    <name type="common">Speckled blister lichen</name>
    <name type="synonym">Trypethelium virens</name>
    <dbReference type="NCBI Taxonomy" id="1048519"/>
    <lineage>
        <taxon>Eukaryota</taxon>
        <taxon>Fungi</taxon>
        <taxon>Dikarya</taxon>
        <taxon>Ascomycota</taxon>
        <taxon>Pezizomycotina</taxon>
        <taxon>Dothideomycetes</taxon>
        <taxon>Dothideomycetes incertae sedis</taxon>
        <taxon>Trypetheliales</taxon>
        <taxon>Trypetheliaceae</taxon>
        <taxon>Viridothelium</taxon>
    </lineage>
</organism>
<name>A0A6A6HH39_VIRVR</name>
<dbReference type="SUPFAM" id="SSF48371">
    <property type="entry name" value="ARM repeat"/>
    <property type="match status" value="1"/>
</dbReference>
<dbReference type="GO" id="GO:0000472">
    <property type="term" value="P:endonucleolytic cleavage to generate mature 5'-end of SSU-rRNA from (SSU-rRNA, 5.8S rRNA, LSU-rRNA)"/>
    <property type="evidence" value="ECO:0007669"/>
    <property type="project" value="TreeGrafter"/>
</dbReference>
<sequence>MPRENQKRGRRAQEKKRKHEDEDADDEPDSKKVKSFTEQEFVPLAEPWNGVSEDGVAGSSATPFYGNLDQREQEYFKHADDMLELNQFPNAEERDVFLNNVYREADGKELKIANSQSCSRLMERLIQVSGPDQLKMLFQKFSGHFLHLVQHRFASHCCEALFIRSAPIVTQELLLASKKSIAPPADPNAVTESMENLFLYTLNELEGNLGYLMTDRFASHALRVLLLVLSGEPLTERSSIVKSKRKEKVSINGFSSETNLHLDERKVPESFALAAGKIISDTVLGLDTNYLRVLATHHTGNPTLQLLLQLELTKFGKQRAKNEDSLIRKLLPDEPIIEGTESASFINGILYDPVGSRLLETIVAFAPGRTFKALYKEIFRERLATFARNEVAGYVVCKVLERLGKDDLQDAAKSLAPNIEDLVERNRIVVIRVLIERSLIRGCDTSEISAHLESAYASPEGFDIAKLLHVDKPSVADGEKDSKSLEPPSERMHESLLAQTMLSVPGQLSDLVFDAFLRAGNEGCIQIAKDPTASRALQAAITSPNASIIFRRKVIQQFYGNIGEMALDSSASHVIDAIWEGTRGLAFIRERVAEELAENEASLRESHIGRAVWRNWKMDLYKRRRADWVRHSRTTVGNERFQSFPDGEQQEEERPQAKSKIELARERHAAAKTHKRIRLGKRQKEEPE</sequence>
<dbReference type="SMART" id="SM00025">
    <property type="entry name" value="Pumilio"/>
    <property type="match status" value="7"/>
</dbReference>
<proteinExistence type="predicted"/>
<comment type="subcellular location">
    <subcellularLocation>
        <location evidence="1">Nucleus</location>
        <location evidence="1">Nucleolus</location>
    </subcellularLocation>
</comment>
<dbReference type="PANTHER" id="PTHR13102">
    <property type="entry name" value="NUCLEOLAR PROTEIN 9"/>
    <property type="match status" value="1"/>
</dbReference>
<feature type="compositionally biased region" description="Basic residues" evidence="8">
    <location>
        <begin position="8"/>
        <end position="18"/>
    </location>
</feature>
<dbReference type="EMBL" id="ML991780">
    <property type="protein sequence ID" value="KAF2237445.1"/>
    <property type="molecule type" value="Genomic_DNA"/>
</dbReference>
<dbReference type="GO" id="GO:0000447">
    <property type="term" value="P:endonucleolytic cleavage in ITS1 to separate SSU-rRNA from 5.8S rRNA and LSU-rRNA from tricistronic rRNA transcript (SSU-rRNA, 5.8S rRNA, LSU-rRNA)"/>
    <property type="evidence" value="ECO:0007669"/>
    <property type="project" value="TreeGrafter"/>
</dbReference>
<keyword evidence="11" id="KW-1185">Reference proteome</keyword>
<evidence type="ECO:0000256" key="4">
    <source>
        <dbReference type="ARBA" id="ARBA00023242"/>
    </source>
</evidence>
<dbReference type="InterPro" id="IPR001313">
    <property type="entry name" value="Pumilio_RNA-bd_rpt"/>
</dbReference>
<feature type="region of interest" description="Disordered" evidence="8">
    <location>
        <begin position="1"/>
        <end position="38"/>
    </location>
</feature>
<dbReference type="GO" id="GO:0000480">
    <property type="term" value="P:endonucleolytic cleavage in 5'-ETS of tricistronic rRNA transcript (SSU-rRNA, 5.8S rRNA, LSU-rRNA)"/>
    <property type="evidence" value="ECO:0007669"/>
    <property type="project" value="TreeGrafter"/>
</dbReference>
<dbReference type="GO" id="GO:0030688">
    <property type="term" value="C:preribosome, small subunit precursor"/>
    <property type="evidence" value="ECO:0007669"/>
    <property type="project" value="TreeGrafter"/>
</dbReference>
<evidence type="ECO:0000256" key="1">
    <source>
        <dbReference type="ARBA" id="ARBA00004604"/>
    </source>
</evidence>
<keyword evidence="4" id="KW-0539">Nucleus</keyword>
<dbReference type="AlphaFoldDB" id="A0A6A6HH39"/>
<dbReference type="InterPro" id="IPR011989">
    <property type="entry name" value="ARM-like"/>
</dbReference>
<dbReference type="OrthoDB" id="392571at2759"/>
<evidence type="ECO:0000256" key="6">
    <source>
        <dbReference type="ARBA" id="ARBA00030932"/>
    </source>
</evidence>
<evidence type="ECO:0000256" key="7">
    <source>
        <dbReference type="ARBA" id="ARBA00031929"/>
    </source>
</evidence>
<feature type="compositionally biased region" description="Basic residues" evidence="8">
    <location>
        <begin position="670"/>
        <end position="681"/>
    </location>
</feature>
<dbReference type="GO" id="GO:0030686">
    <property type="term" value="C:90S preribosome"/>
    <property type="evidence" value="ECO:0007669"/>
    <property type="project" value="TreeGrafter"/>
</dbReference>
<evidence type="ECO:0000256" key="5">
    <source>
        <dbReference type="ARBA" id="ARBA00024893"/>
    </source>
</evidence>
<dbReference type="Gene3D" id="1.25.10.10">
    <property type="entry name" value="Leucine-rich Repeat Variant"/>
    <property type="match status" value="2"/>
</dbReference>
<dbReference type="GO" id="GO:0003723">
    <property type="term" value="F:RNA binding"/>
    <property type="evidence" value="ECO:0007669"/>
    <property type="project" value="InterPro"/>
</dbReference>
<evidence type="ECO:0000259" key="9">
    <source>
        <dbReference type="PROSITE" id="PS50303"/>
    </source>
</evidence>
<evidence type="ECO:0000256" key="8">
    <source>
        <dbReference type="SAM" id="MobiDB-lite"/>
    </source>
</evidence>
<protein>
    <recommendedName>
        <fullName evidence="2">Nucleolar protein 9</fullName>
    </recommendedName>
    <alternativeName>
        <fullName evidence="6 7">Pumilio domain-containing protein NOP9</fullName>
    </alternativeName>
</protein>
<dbReference type="GO" id="GO:0000056">
    <property type="term" value="P:ribosomal small subunit export from nucleus"/>
    <property type="evidence" value="ECO:0007669"/>
    <property type="project" value="TreeGrafter"/>
</dbReference>
<feature type="region of interest" description="Disordered" evidence="8">
    <location>
        <begin position="639"/>
        <end position="688"/>
    </location>
</feature>
<keyword evidence="3" id="KW-0677">Repeat</keyword>
<evidence type="ECO:0000256" key="2">
    <source>
        <dbReference type="ARBA" id="ARBA00016427"/>
    </source>
</evidence>
<dbReference type="InterPro" id="IPR040000">
    <property type="entry name" value="NOP9"/>
</dbReference>
<evidence type="ECO:0000313" key="11">
    <source>
        <dbReference type="Proteomes" id="UP000800092"/>
    </source>
</evidence>
<dbReference type="Pfam" id="PF22493">
    <property type="entry name" value="PUF_NOP9"/>
    <property type="match status" value="1"/>
</dbReference>
<evidence type="ECO:0000313" key="10">
    <source>
        <dbReference type="EMBL" id="KAF2237445.1"/>
    </source>
</evidence>
<accession>A0A6A6HH39</accession>
<dbReference type="Proteomes" id="UP000800092">
    <property type="component" value="Unassembled WGS sequence"/>
</dbReference>
<comment type="function">
    <text evidence="5">RNA-binding nucleolar protein required for pre-rRNA processing. Involved in production of 18S rRNA and assembly of small ribosomal subunit.</text>
</comment>
<dbReference type="PROSITE" id="PS50303">
    <property type="entry name" value="PUM_HD"/>
    <property type="match status" value="1"/>
</dbReference>
<dbReference type="InterPro" id="IPR033133">
    <property type="entry name" value="PUM-HD"/>
</dbReference>